<feature type="region of interest" description="Disordered" evidence="1">
    <location>
        <begin position="67"/>
        <end position="137"/>
    </location>
</feature>
<evidence type="ECO:0000313" key="2">
    <source>
        <dbReference type="EMBL" id="TRY81409.1"/>
    </source>
</evidence>
<feature type="compositionally biased region" description="Polar residues" evidence="1">
    <location>
        <begin position="78"/>
        <end position="106"/>
    </location>
</feature>
<reference evidence="2 3" key="1">
    <citation type="journal article" date="2019" name="Sci. Data">
        <title>Hybrid genome assembly and annotation of Danionella translucida.</title>
        <authorList>
            <person name="Kadobianskyi M."/>
            <person name="Schulze L."/>
            <person name="Schuelke M."/>
            <person name="Judkewitz B."/>
        </authorList>
    </citation>
    <scope>NUCLEOTIDE SEQUENCE [LARGE SCALE GENOMIC DNA]</scope>
    <source>
        <strain evidence="2 3">Bolton</strain>
    </source>
</reference>
<keyword evidence="3" id="KW-1185">Reference proteome</keyword>
<accession>A0A553PUP6</accession>
<dbReference type="PANTHER" id="PTHR37342:SF1">
    <property type="entry name" value="CHROMOSOME 11 OPEN READING FRAME 52"/>
    <property type="match status" value="1"/>
</dbReference>
<dbReference type="Pfam" id="PF15147">
    <property type="entry name" value="DUF4578"/>
    <property type="match status" value="1"/>
</dbReference>
<dbReference type="EMBL" id="SRMA01026632">
    <property type="protein sequence ID" value="TRY81414.1"/>
    <property type="molecule type" value="Genomic_DNA"/>
</dbReference>
<dbReference type="EMBL" id="SRMA01026632">
    <property type="protein sequence ID" value="TRY81409.1"/>
    <property type="molecule type" value="Genomic_DNA"/>
</dbReference>
<evidence type="ECO:0000313" key="3">
    <source>
        <dbReference type="Proteomes" id="UP000316079"/>
    </source>
</evidence>
<sequence>MSTDDKALPWGAMSPKHWKKFPPVSPPQQQAPADAHVYDCVAAEPKYAKVNKKRQNEEDGLHYAEVQVLQSEREKPRQATSSHTTEYATINFNSPSKASQPLQTSAKAADLFIPPGELQRPRLSKKKSVCSNQEVTG</sequence>
<feature type="region of interest" description="Disordered" evidence="1">
    <location>
        <begin position="1"/>
        <end position="33"/>
    </location>
</feature>
<gene>
    <name evidence="2" type="ORF">DNTS_032843</name>
</gene>
<dbReference type="EMBL" id="SRMA01026632">
    <property type="protein sequence ID" value="TRY81413.1"/>
    <property type="molecule type" value="Genomic_DNA"/>
</dbReference>
<dbReference type="PANTHER" id="PTHR37342">
    <property type="entry name" value="HYPOTHETICAL PROTEIN LOC689959"/>
    <property type="match status" value="1"/>
</dbReference>
<dbReference type="OrthoDB" id="1431247at2759"/>
<organism evidence="2 3">
    <name type="scientific">Danionella cerebrum</name>
    <dbReference type="NCBI Taxonomy" id="2873325"/>
    <lineage>
        <taxon>Eukaryota</taxon>
        <taxon>Metazoa</taxon>
        <taxon>Chordata</taxon>
        <taxon>Craniata</taxon>
        <taxon>Vertebrata</taxon>
        <taxon>Euteleostomi</taxon>
        <taxon>Actinopterygii</taxon>
        <taxon>Neopterygii</taxon>
        <taxon>Teleostei</taxon>
        <taxon>Ostariophysi</taxon>
        <taxon>Cypriniformes</taxon>
        <taxon>Danionidae</taxon>
        <taxon>Danioninae</taxon>
        <taxon>Danionella</taxon>
    </lineage>
</organism>
<dbReference type="AlphaFoldDB" id="A0A553PUP6"/>
<comment type="caution">
    <text evidence="2">The sequence shown here is derived from an EMBL/GenBank/DDBJ whole genome shotgun (WGS) entry which is preliminary data.</text>
</comment>
<evidence type="ECO:0000256" key="1">
    <source>
        <dbReference type="SAM" id="MobiDB-lite"/>
    </source>
</evidence>
<dbReference type="GO" id="GO:0070062">
    <property type="term" value="C:extracellular exosome"/>
    <property type="evidence" value="ECO:0007669"/>
    <property type="project" value="TreeGrafter"/>
</dbReference>
<protein>
    <submittedName>
        <fullName evidence="2">Uncharacterized protein</fullName>
    </submittedName>
</protein>
<dbReference type="InterPro" id="IPR028106">
    <property type="entry name" value="DUF4578"/>
</dbReference>
<reference evidence="2" key="2">
    <citation type="submission" date="2019-04" db="EMBL/GenBank/DDBJ databases">
        <authorList>
            <person name="Kadobianskyi M."/>
            <person name="Schulze L."/>
            <person name="Schuelke M."/>
            <person name="Judkewitz B."/>
        </authorList>
    </citation>
    <scope>NUCLEOTIDE SEQUENCE</scope>
    <source>
        <strain evidence="2">Bolton</strain>
        <tissue evidence="2">Whole-body</tissue>
    </source>
</reference>
<name>A0A553PUP6_9TELE</name>
<proteinExistence type="predicted"/>
<dbReference type="Proteomes" id="UP000316079">
    <property type="component" value="Unassembled WGS sequence"/>
</dbReference>